<name>A0A1I1DYB6_9GAMM</name>
<feature type="binding site" description="axial binding residue" evidence="5">
    <location>
        <position position="73"/>
    </location>
    <ligand>
        <name>heme c</name>
        <dbReference type="ChEBI" id="CHEBI:61717"/>
        <label>1</label>
    </ligand>
    <ligandPart>
        <name>Fe</name>
        <dbReference type="ChEBI" id="CHEBI:18248"/>
    </ligandPart>
</feature>
<feature type="domain" description="Di-haem cytochrome c peroxidase" evidence="7">
    <location>
        <begin position="46"/>
        <end position="194"/>
    </location>
</feature>
<keyword evidence="3" id="KW-0560">Oxidoreductase</keyword>
<dbReference type="STRING" id="1123010.SAMN02745724_00023"/>
<evidence type="ECO:0000313" key="8">
    <source>
        <dbReference type="EMBL" id="SFB77603.1"/>
    </source>
</evidence>
<evidence type="ECO:0000313" key="9">
    <source>
        <dbReference type="Proteomes" id="UP000198862"/>
    </source>
</evidence>
<dbReference type="InterPro" id="IPR036909">
    <property type="entry name" value="Cyt_c-like_dom_sf"/>
</dbReference>
<feature type="signal peptide" evidence="6">
    <location>
        <begin position="1"/>
        <end position="17"/>
    </location>
</feature>
<feature type="binding site" description="covalent" evidence="4">
    <location>
        <position position="69"/>
    </location>
    <ligand>
        <name>heme c</name>
        <dbReference type="ChEBI" id="CHEBI:61717"/>
        <label>1</label>
    </ligand>
</feature>
<evidence type="ECO:0000256" key="3">
    <source>
        <dbReference type="ARBA" id="ARBA00023002"/>
    </source>
</evidence>
<accession>A0A1I1DYB6</accession>
<dbReference type="GO" id="GO:0004130">
    <property type="term" value="F:cytochrome-c peroxidase activity"/>
    <property type="evidence" value="ECO:0007669"/>
    <property type="project" value="TreeGrafter"/>
</dbReference>
<evidence type="ECO:0000256" key="5">
    <source>
        <dbReference type="PIRSR" id="PIRSR000294-2"/>
    </source>
</evidence>
<gene>
    <name evidence="8" type="ORF">SAMN02745724_00023</name>
</gene>
<feature type="binding site" description="covalent" evidence="4">
    <location>
        <position position="223"/>
    </location>
    <ligand>
        <name>heme c</name>
        <dbReference type="ChEBI" id="CHEBI:61717"/>
        <label>2</label>
    </ligand>
</feature>
<comment type="subcellular location">
    <subcellularLocation>
        <location evidence="1">Cell envelope</location>
    </subcellularLocation>
</comment>
<feature type="binding site" description="axial binding residue" evidence="5">
    <location>
        <position position="224"/>
    </location>
    <ligand>
        <name>heme c</name>
        <dbReference type="ChEBI" id="CHEBI:61717"/>
        <label>2</label>
    </ligand>
    <ligandPart>
        <name>Fe</name>
        <dbReference type="ChEBI" id="CHEBI:18248"/>
    </ligandPart>
</feature>
<keyword evidence="8" id="KW-0575">Peroxidase</keyword>
<dbReference type="PANTHER" id="PTHR30600:SF14">
    <property type="entry name" value="CYTOCHROME C PEROXIDASE"/>
    <property type="match status" value="1"/>
</dbReference>
<reference evidence="8 9" key="1">
    <citation type="submission" date="2016-10" db="EMBL/GenBank/DDBJ databases">
        <authorList>
            <person name="de Groot N.N."/>
        </authorList>
    </citation>
    <scope>NUCLEOTIDE SEQUENCE [LARGE SCALE GENOMIC DNA]</scope>
    <source>
        <strain evidence="8 9">DSM 6059</strain>
    </source>
</reference>
<dbReference type="PANTHER" id="PTHR30600">
    <property type="entry name" value="CYTOCHROME C PEROXIDASE-RELATED"/>
    <property type="match status" value="1"/>
</dbReference>
<keyword evidence="2 6" id="KW-0732">Signal</keyword>
<dbReference type="InterPro" id="IPR051395">
    <property type="entry name" value="Cytochrome_c_Peroxidase/MauG"/>
</dbReference>
<dbReference type="PIRSF" id="PIRSF000294">
    <property type="entry name" value="Cytochrome-c_peroxidase"/>
    <property type="match status" value="1"/>
</dbReference>
<dbReference type="RefSeq" id="WP_177207900.1">
    <property type="nucleotide sequence ID" value="NZ_FOLO01000001.1"/>
</dbReference>
<keyword evidence="5" id="KW-0479">Metal-binding</keyword>
<dbReference type="InterPro" id="IPR004852">
    <property type="entry name" value="Di-haem_cyt_c_peroxidsae"/>
</dbReference>
<feature type="binding site" description="covalent" evidence="4">
    <location>
        <position position="220"/>
    </location>
    <ligand>
        <name>heme c</name>
        <dbReference type="ChEBI" id="CHEBI:61717"/>
        <label>2</label>
    </ligand>
</feature>
<proteinExistence type="predicted"/>
<dbReference type="PROSITE" id="PS51257">
    <property type="entry name" value="PROKAR_LIPOPROTEIN"/>
    <property type="match status" value="1"/>
</dbReference>
<evidence type="ECO:0000256" key="1">
    <source>
        <dbReference type="ARBA" id="ARBA00004196"/>
    </source>
</evidence>
<feature type="chain" id="PRO_5011446691" evidence="6">
    <location>
        <begin position="18"/>
        <end position="371"/>
    </location>
</feature>
<keyword evidence="5" id="KW-0408">Iron</keyword>
<evidence type="ECO:0000256" key="2">
    <source>
        <dbReference type="ARBA" id="ARBA00022729"/>
    </source>
</evidence>
<keyword evidence="9" id="KW-1185">Reference proteome</keyword>
<dbReference type="EMBL" id="FOLO01000001">
    <property type="protein sequence ID" value="SFB77603.1"/>
    <property type="molecule type" value="Genomic_DNA"/>
</dbReference>
<dbReference type="GO" id="GO:0046872">
    <property type="term" value="F:metal ion binding"/>
    <property type="evidence" value="ECO:0007669"/>
    <property type="project" value="UniProtKB-KW"/>
</dbReference>
<dbReference type="AlphaFoldDB" id="A0A1I1DYB6"/>
<dbReference type="Pfam" id="PF03150">
    <property type="entry name" value="CCP_MauG"/>
    <property type="match status" value="1"/>
</dbReference>
<dbReference type="Proteomes" id="UP000198862">
    <property type="component" value="Unassembled WGS sequence"/>
</dbReference>
<dbReference type="InterPro" id="IPR026259">
    <property type="entry name" value="MauG/Cytc_peroxidase"/>
</dbReference>
<sequence length="371" mass="42272">MKLLFISILMFFLVACGQNKEHETYQWQIPKDYPKPQVPRDNPMTKAKVKLGRFLFYDKNLSANQTQSCASCHHQKNAFSENRAVSIGSTGQSHRRNALALVNIAYNKTLTWAHPSLDSIERQVLLPMFGETPVEMGITGNENEVLSRFKSVQYQNLFKNAFDDESVNFDKINKALSSFVRRLTSFNSPFDRYAYAMDDNALSVSQIRGMDLFFSERLECHHCHGGFNFTQSTAHEKQLLDRRPFHNTGLYDIDGKGSYPDTDMGLNEITLNKRDMGAFRAPTLRNIALTAPYMHDGSIHTLAEVIDHYAAGGKAIKSVNKRNKNSKNQFRSPFVKGFEINEREKKDLINFLNALTDTSFISDPELSNPFN</sequence>
<dbReference type="SUPFAM" id="SSF46626">
    <property type="entry name" value="Cytochrome c"/>
    <property type="match status" value="2"/>
</dbReference>
<protein>
    <submittedName>
        <fullName evidence="8">Cytochrome c peroxidase</fullName>
    </submittedName>
</protein>
<evidence type="ECO:0000259" key="7">
    <source>
        <dbReference type="Pfam" id="PF03150"/>
    </source>
</evidence>
<dbReference type="GO" id="GO:0020037">
    <property type="term" value="F:heme binding"/>
    <property type="evidence" value="ECO:0007669"/>
    <property type="project" value="InterPro"/>
</dbReference>
<comment type="PTM">
    <text evidence="4">Binds 2 heme groups per subunit.</text>
</comment>
<dbReference type="InterPro" id="IPR023929">
    <property type="entry name" value="MbnH-like"/>
</dbReference>
<evidence type="ECO:0000256" key="4">
    <source>
        <dbReference type="PIRSR" id="PIRSR000294-1"/>
    </source>
</evidence>
<dbReference type="GO" id="GO:0030313">
    <property type="term" value="C:cell envelope"/>
    <property type="evidence" value="ECO:0007669"/>
    <property type="project" value="UniProtKB-SubCell"/>
</dbReference>
<dbReference type="GO" id="GO:0009055">
    <property type="term" value="F:electron transfer activity"/>
    <property type="evidence" value="ECO:0007669"/>
    <property type="project" value="InterPro"/>
</dbReference>
<comment type="cofactor">
    <cofactor evidence="4">
        <name>heme</name>
        <dbReference type="ChEBI" id="CHEBI:30413"/>
    </cofactor>
    <text evidence="4">Binds 2 heme groups.</text>
</comment>
<organism evidence="8 9">
    <name type="scientific">Pseudoalteromonas denitrificans DSM 6059</name>
    <dbReference type="NCBI Taxonomy" id="1123010"/>
    <lineage>
        <taxon>Bacteria</taxon>
        <taxon>Pseudomonadati</taxon>
        <taxon>Pseudomonadota</taxon>
        <taxon>Gammaproteobacteria</taxon>
        <taxon>Alteromonadales</taxon>
        <taxon>Pseudoalteromonadaceae</taxon>
        <taxon>Pseudoalteromonas</taxon>
    </lineage>
</organism>
<keyword evidence="4" id="KW-0349">Heme</keyword>
<dbReference type="Gene3D" id="1.10.760.10">
    <property type="entry name" value="Cytochrome c-like domain"/>
    <property type="match status" value="2"/>
</dbReference>
<evidence type="ECO:0000256" key="6">
    <source>
        <dbReference type="SAM" id="SignalP"/>
    </source>
</evidence>
<dbReference type="NCBIfam" id="TIGR04039">
    <property type="entry name" value="MXAN_0977_Heme2"/>
    <property type="match status" value="1"/>
</dbReference>
<feature type="binding site" description="covalent" evidence="4">
    <location>
        <position position="72"/>
    </location>
    <ligand>
        <name>heme c</name>
        <dbReference type="ChEBI" id="CHEBI:61717"/>
        <label>1</label>
    </ligand>
</feature>